<evidence type="ECO:0000256" key="5">
    <source>
        <dbReference type="ARBA" id="ARBA00017322"/>
    </source>
</evidence>
<evidence type="ECO:0000256" key="14">
    <source>
        <dbReference type="ARBA" id="ARBA00024827"/>
    </source>
</evidence>
<dbReference type="SUPFAM" id="SSF55874">
    <property type="entry name" value="ATPase domain of HSP90 chaperone/DNA topoisomerase II/histidine kinase"/>
    <property type="match status" value="1"/>
</dbReference>
<feature type="transmembrane region" description="Helical" evidence="16">
    <location>
        <begin position="12"/>
        <end position="31"/>
    </location>
</feature>
<comment type="cofactor">
    <cofactor evidence="2">
        <name>[4Fe-4S] cluster</name>
        <dbReference type="ChEBI" id="CHEBI:49883"/>
    </cofactor>
</comment>
<comment type="function">
    <text evidence="14">Member of the two-component regulatory system NreB/NreC involved in the control of dissimilatory nitrate/nitrite reduction in response to oxygen. NreB functions as a direct oxygen sensor histidine kinase which is autophosphorylated, in the absence of oxygen, probably at the conserved histidine residue, and transfers its phosphate group probably to a conserved aspartate residue of NreC. NreB/NreC activates the expression of the nitrate (narGHJI) and nitrite (nir) reductase operons, as well as the putative nitrate transporter gene narT.</text>
</comment>
<dbReference type="InterPro" id="IPR050482">
    <property type="entry name" value="Sensor_HK_TwoCompSys"/>
</dbReference>
<name>C5BWR7_BEUC1</name>
<sequence>MMAVAAARWLQAALDVLLVALVGLAVVSAYADLEPPRGAAALGAGLALLGGYVLGRIRIRVRDAGVDAPRGLWWPHVAWTAWLVATWAVLLGITPAALWIAFPLMFLEMHVLGPRRGVLAVALTTALAVAGALAASFAPVGAVLGPVIGGAVAVTVVLGLEAVVRESQARQALIVDLVATRADLARTEHARAVVAERERLAREIHDTLAQGFSSIELLLRAADAALERGDVAGARRHVTTSREAAHANLAESRRFVADLAPPDLARGNLVAALERVAARVPEHGGPPVDVRVSGEPRALPAAAEAALLRVAQSALANVTQHARAGRARLTISYLDDGVALDVVDDGLGFDPAARAADGGSFGLRAMRSRLAELGGVLTVESAPGEGTALAVHLPLDAEEPT</sequence>
<evidence type="ECO:0000256" key="11">
    <source>
        <dbReference type="ARBA" id="ARBA00023004"/>
    </source>
</evidence>
<dbReference type="KEGG" id="bcv:Bcav_2483"/>
<dbReference type="EMBL" id="CP001618">
    <property type="protein sequence ID" value="ACQ80733.1"/>
    <property type="molecule type" value="Genomic_DNA"/>
</dbReference>
<dbReference type="Proteomes" id="UP000007962">
    <property type="component" value="Chromosome"/>
</dbReference>
<comment type="catalytic activity">
    <reaction evidence="1">
        <text>ATP + protein L-histidine = ADP + protein N-phospho-L-histidine.</text>
        <dbReference type="EC" id="2.7.13.3"/>
    </reaction>
</comment>
<feature type="domain" description="Histidine kinase" evidence="17">
    <location>
        <begin position="199"/>
        <end position="397"/>
    </location>
</feature>
<dbReference type="Gene3D" id="3.30.565.10">
    <property type="entry name" value="Histidine kinase-like ATPase, C-terminal domain"/>
    <property type="match status" value="1"/>
</dbReference>
<comment type="subcellular location">
    <subcellularLocation>
        <location evidence="3">Cytoplasm</location>
    </subcellularLocation>
</comment>
<dbReference type="PRINTS" id="PR00344">
    <property type="entry name" value="BCTRLSENSOR"/>
</dbReference>
<dbReference type="CDD" id="cd16917">
    <property type="entry name" value="HATPase_UhpB-NarQ-NarX-like"/>
    <property type="match status" value="1"/>
</dbReference>
<reference evidence="18 19" key="1">
    <citation type="journal article" date="2009" name="Stand. Genomic Sci.">
        <title>Complete genome sequence of Beutenbergia cavernae type strain (HKI 0122).</title>
        <authorList>
            <person name="Land M."/>
            <person name="Pukall R."/>
            <person name="Abt B."/>
            <person name="Goker M."/>
            <person name="Rohde M."/>
            <person name="Glavina Del Rio T."/>
            <person name="Tice H."/>
            <person name="Copeland A."/>
            <person name="Cheng J.F."/>
            <person name="Lucas S."/>
            <person name="Chen F."/>
            <person name="Nolan M."/>
            <person name="Bruce D."/>
            <person name="Goodwin L."/>
            <person name="Pitluck S."/>
            <person name="Ivanova N."/>
            <person name="Mavromatis K."/>
            <person name="Ovchinnikova G."/>
            <person name="Pati A."/>
            <person name="Chen A."/>
            <person name="Palaniappan K."/>
            <person name="Hauser L."/>
            <person name="Chang Y.J."/>
            <person name="Jefferies C.C."/>
            <person name="Saunders E."/>
            <person name="Brettin T."/>
            <person name="Detter J.C."/>
            <person name="Han C."/>
            <person name="Chain P."/>
            <person name="Bristow J."/>
            <person name="Eisen J.A."/>
            <person name="Markowitz V."/>
            <person name="Hugenholtz P."/>
            <person name="Kyrpides N.C."/>
            <person name="Klenk H.P."/>
            <person name="Lapidus A."/>
        </authorList>
    </citation>
    <scope>NUCLEOTIDE SEQUENCE [LARGE SCALE GENOMIC DNA]</scope>
    <source>
        <strain evidence="19">ATCC BAA-8 / DSM 12333 / NBRC 16432</strain>
    </source>
</reference>
<dbReference type="InterPro" id="IPR004358">
    <property type="entry name" value="Sig_transdc_His_kin-like_C"/>
</dbReference>
<keyword evidence="8" id="KW-0808">Transferase</keyword>
<keyword evidence="7" id="KW-0963">Cytoplasm</keyword>
<dbReference type="GO" id="GO:0046872">
    <property type="term" value="F:metal ion binding"/>
    <property type="evidence" value="ECO:0007669"/>
    <property type="project" value="UniProtKB-KW"/>
</dbReference>
<dbReference type="InterPro" id="IPR003594">
    <property type="entry name" value="HATPase_dom"/>
</dbReference>
<proteinExistence type="predicted"/>
<gene>
    <name evidence="18" type="ordered locus">Bcav_2483</name>
</gene>
<feature type="transmembrane region" description="Helical" evidence="16">
    <location>
        <begin position="143"/>
        <end position="164"/>
    </location>
</feature>
<feature type="transmembrane region" description="Helical" evidence="16">
    <location>
        <begin position="118"/>
        <end position="137"/>
    </location>
</feature>
<organism evidence="18 19">
    <name type="scientific">Beutenbergia cavernae (strain ATCC BAA-8 / DSM 12333 / CCUG 43141 / JCM 11478 / NBRC 16432 / NCIMB 13614 / HKI 0122)</name>
    <dbReference type="NCBI Taxonomy" id="471853"/>
    <lineage>
        <taxon>Bacteria</taxon>
        <taxon>Bacillati</taxon>
        <taxon>Actinomycetota</taxon>
        <taxon>Actinomycetes</taxon>
        <taxon>Micrococcales</taxon>
        <taxon>Beutenbergiaceae</taxon>
        <taxon>Beutenbergia</taxon>
    </lineage>
</organism>
<keyword evidence="19" id="KW-1185">Reference proteome</keyword>
<evidence type="ECO:0000256" key="7">
    <source>
        <dbReference type="ARBA" id="ARBA00022490"/>
    </source>
</evidence>
<keyword evidence="12" id="KW-0902">Two-component regulatory system</keyword>
<evidence type="ECO:0000313" key="19">
    <source>
        <dbReference type="Proteomes" id="UP000007962"/>
    </source>
</evidence>
<evidence type="ECO:0000256" key="3">
    <source>
        <dbReference type="ARBA" id="ARBA00004496"/>
    </source>
</evidence>
<evidence type="ECO:0000256" key="8">
    <source>
        <dbReference type="ARBA" id="ARBA00022679"/>
    </source>
</evidence>
<keyword evidence="6" id="KW-0004">4Fe-4S</keyword>
<dbReference type="InterPro" id="IPR011712">
    <property type="entry name" value="Sig_transdc_His_kin_sub3_dim/P"/>
</dbReference>
<evidence type="ECO:0000313" key="18">
    <source>
        <dbReference type="EMBL" id="ACQ80733.1"/>
    </source>
</evidence>
<dbReference type="InterPro" id="IPR017205">
    <property type="entry name" value="Sig_transdc_His_kinase_ChrS"/>
</dbReference>
<evidence type="ECO:0000256" key="1">
    <source>
        <dbReference type="ARBA" id="ARBA00000085"/>
    </source>
</evidence>
<feature type="transmembrane region" description="Helical" evidence="16">
    <location>
        <begin position="38"/>
        <end position="59"/>
    </location>
</feature>
<keyword evidence="16" id="KW-0472">Membrane</keyword>
<dbReference type="GO" id="GO:0046983">
    <property type="term" value="F:protein dimerization activity"/>
    <property type="evidence" value="ECO:0007669"/>
    <property type="project" value="InterPro"/>
</dbReference>
<keyword evidence="9" id="KW-0479">Metal-binding</keyword>
<evidence type="ECO:0000256" key="10">
    <source>
        <dbReference type="ARBA" id="ARBA00022777"/>
    </source>
</evidence>
<keyword evidence="13" id="KW-0411">Iron-sulfur</keyword>
<dbReference type="HOGENOM" id="CLU_000445_20_15_11"/>
<dbReference type="GO" id="GO:0051539">
    <property type="term" value="F:4 iron, 4 sulfur cluster binding"/>
    <property type="evidence" value="ECO:0007669"/>
    <property type="project" value="UniProtKB-KW"/>
</dbReference>
<protein>
    <recommendedName>
        <fullName evidence="5">Oxygen sensor histidine kinase NreB</fullName>
        <ecNumber evidence="4">2.7.13.3</ecNumber>
    </recommendedName>
    <alternativeName>
        <fullName evidence="15">Nitrogen regulation protein B</fullName>
    </alternativeName>
</protein>
<evidence type="ECO:0000256" key="9">
    <source>
        <dbReference type="ARBA" id="ARBA00022723"/>
    </source>
</evidence>
<keyword evidence="16" id="KW-1133">Transmembrane helix</keyword>
<feature type="transmembrane region" description="Helical" evidence="16">
    <location>
        <begin position="79"/>
        <end position="106"/>
    </location>
</feature>
<evidence type="ECO:0000256" key="13">
    <source>
        <dbReference type="ARBA" id="ARBA00023014"/>
    </source>
</evidence>
<dbReference type="SMART" id="SM00387">
    <property type="entry name" value="HATPase_c"/>
    <property type="match status" value="1"/>
</dbReference>
<evidence type="ECO:0000256" key="2">
    <source>
        <dbReference type="ARBA" id="ARBA00001966"/>
    </source>
</evidence>
<evidence type="ECO:0000256" key="6">
    <source>
        <dbReference type="ARBA" id="ARBA00022485"/>
    </source>
</evidence>
<keyword evidence="10 18" id="KW-0418">Kinase</keyword>
<dbReference type="GO" id="GO:0000155">
    <property type="term" value="F:phosphorelay sensor kinase activity"/>
    <property type="evidence" value="ECO:0007669"/>
    <property type="project" value="InterPro"/>
</dbReference>
<evidence type="ECO:0000256" key="4">
    <source>
        <dbReference type="ARBA" id="ARBA00012438"/>
    </source>
</evidence>
<dbReference type="GO" id="GO:0005737">
    <property type="term" value="C:cytoplasm"/>
    <property type="evidence" value="ECO:0007669"/>
    <property type="project" value="UniProtKB-SubCell"/>
</dbReference>
<dbReference type="Pfam" id="PF02518">
    <property type="entry name" value="HATPase_c"/>
    <property type="match status" value="1"/>
</dbReference>
<dbReference type="InterPro" id="IPR005467">
    <property type="entry name" value="His_kinase_dom"/>
</dbReference>
<dbReference type="InterPro" id="IPR036890">
    <property type="entry name" value="HATPase_C_sf"/>
</dbReference>
<keyword evidence="11" id="KW-0408">Iron</keyword>
<dbReference type="PROSITE" id="PS50109">
    <property type="entry name" value="HIS_KIN"/>
    <property type="match status" value="1"/>
</dbReference>
<dbReference type="Pfam" id="PF07730">
    <property type="entry name" value="HisKA_3"/>
    <property type="match status" value="1"/>
</dbReference>
<dbReference type="GO" id="GO:0016020">
    <property type="term" value="C:membrane"/>
    <property type="evidence" value="ECO:0007669"/>
    <property type="project" value="InterPro"/>
</dbReference>
<evidence type="ECO:0000256" key="15">
    <source>
        <dbReference type="ARBA" id="ARBA00030800"/>
    </source>
</evidence>
<dbReference type="Gene3D" id="1.20.5.1930">
    <property type="match status" value="1"/>
</dbReference>
<evidence type="ECO:0000256" key="12">
    <source>
        <dbReference type="ARBA" id="ARBA00023012"/>
    </source>
</evidence>
<dbReference type="eggNOG" id="COG4585">
    <property type="taxonomic scope" value="Bacteria"/>
</dbReference>
<keyword evidence="16" id="KW-0812">Transmembrane</keyword>
<dbReference type="PANTHER" id="PTHR24421:SF62">
    <property type="entry name" value="SENSORY TRANSDUCTION HISTIDINE KINASE"/>
    <property type="match status" value="1"/>
</dbReference>
<dbReference type="PANTHER" id="PTHR24421">
    <property type="entry name" value="NITRATE/NITRITE SENSOR PROTEIN NARX-RELATED"/>
    <property type="match status" value="1"/>
</dbReference>
<dbReference type="AlphaFoldDB" id="C5BWR7"/>
<evidence type="ECO:0000259" key="17">
    <source>
        <dbReference type="PROSITE" id="PS50109"/>
    </source>
</evidence>
<dbReference type="EC" id="2.7.13.3" evidence="4"/>
<accession>C5BWR7</accession>
<dbReference type="STRING" id="471853.Bcav_2483"/>
<dbReference type="PIRSF" id="PIRSF037434">
    <property type="entry name" value="STHK_ChrS"/>
    <property type="match status" value="1"/>
</dbReference>
<evidence type="ECO:0000256" key="16">
    <source>
        <dbReference type="SAM" id="Phobius"/>
    </source>
</evidence>